<dbReference type="InterPro" id="IPR002654">
    <property type="entry name" value="Glyco_trans_25"/>
</dbReference>
<dbReference type="EMBL" id="GG663753">
    <property type="protein sequence ID" value="EEH50869.1"/>
    <property type="molecule type" value="Genomic_DNA"/>
</dbReference>
<proteinExistence type="predicted"/>
<reference evidence="2 3" key="1">
    <citation type="journal article" date="2009" name="Science">
        <title>Green evolution and dynamic adaptations revealed by genomes of the marine picoeukaryotes Micromonas.</title>
        <authorList>
            <person name="Worden A.Z."/>
            <person name="Lee J.H."/>
            <person name="Mock T."/>
            <person name="Rouze P."/>
            <person name="Simmons M.P."/>
            <person name="Aerts A.L."/>
            <person name="Allen A.E."/>
            <person name="Cuvelier M.L."/>
            <person name="Derelle E."/>
            <person name="Everett M.V."/>
            <person name="Foulon E."/>
            <person name="Grimwood J."/>
            <person name="Gundlach H."/>
            <person name="Henrissat B."/>
            <person name="Napoli C."/>
            <person name="McDonald S.M."/>
            <person name="Parker M.S."/>
            <person name="Rombauts S."/>
            <person name="Salamov A."/>
            <person name="Von Dassow P."/>
            <person name="Badger J.H."/>
            <person name="Coutinho P.M."/>
            <person name="Demir E."/>
            <person name="Dubchak I."/>
            <person name="Gentemann C."/>
            <person name="Eikrem W."/>
            <person name="Gready J.E."/>
            <person name="John U."/>
            <person name="Lanier W."/>
            <person name="Lindquist E.A."/>
            <person name="Lucas S."/>
            <person name="Mayer K.F."/>
            <person name="Moreau H."/>
            <person name="Not F."/>
            <person name="Otillar R."/>
            <person name="Panaud O."/>
            <person name="Pangilinan J."/>
            <person name="Paulsen I."/>
            <person name="Piegu B."/>
            <person name="Poliakov A."/>
            <person name="Robbens S."/>
            <person name="Schmutz J."/>
            <person name="Toulza E."/>
            <person name="Wyss T."/>
            <person name="Zelensky A."/>
            <person name="Zhou K."/>
            <person name="Armbrust E.V."/>
            <person name="Bhattacharya D."/>
            <person name="Goodenough U.W."/>
            <person name="Van de Peer Y."/>
            <person name="Grigoriev I.V."/>
        </authorList>
    </citation>
    <scope>NUCLEOTIDE SEQUENCE [LARGE SCALE GENOMIC DNA]</scope>
    <source>
        <strain evidence="2 3">CCMP1545</strain>
    </source>
</reference>
<feature type="domain" description="Glycosyl transferase family 25" evidence="1">
    <location>
        <begin position="60"/>
        <end position="201"/>
    </location>
</feature>
<evidence type="ECO:0000313" key="2">
    <source>
        <dbReference type="EMBL" id="EEH50869.1"/>
    </source>
</evidence>
<name>C1NAE2_MICPC</name>
<dbReference type="Proteomes" id="UP000001876">
    <property type="component" value="Unassembled WGS sequence"/>
</dbReference>
<protein>
    <submittedName>
        <fullName evidence="2">Glycosyltransferase family 25 protein</fullName>
    </submittedName>
</protein>
<keyword evidence="2" id="KW-0808">Transferase</keyword>
<sequence>MSCVYASSVEGRFSLTFSTICSSLREGYGNFRKHTFIDWKGKLERSKLRPKFAVPVNDLNVHVISLQRSSQRRAACVEALSLENMSYTLSLAVDGLSPFTEGEFNRYAGWKRRALMSLTAEELSDLQEKFASSRRLSNREQRVLHERLRFGCSLSHIRIWMKLLSSTSDFFIVLEDDAIVVKEFERKTHEALKSLPDDWELFYIGYVCSALPGGYLSRNIRQLRGGSCTKGYAVSRRGAERLVFRSAVGSNLPVDNMIKVDVAAGLAPAFYADPPLLAVTDTRNLSTLAYSGG</sequence>
<evidence type="ECO:0000259" key="1">
    <source>
        <dbReference type="Pfam" id="PF01755"/>
    </source>
</evidence>
<gene>
    <name evidence="2" type="ORF">MICPUCDRAFT_54865</name>
</gene>
<dbReference type="GO" id="GO:0016740">
    <property type="term" value="F:transferase activity"/>
    <property type="evidence" value="ECO:0007669"/>
    <property type="project" value="UniProtKB-KW"/>
</dbReference>
<dbReference type="Pfam" id="PF01755">
    <property type="entry name" value="Glyco_transf_25"/>
    <property type="match status" value="1"/>
</dbReference>
<dbReference type="RefSeq" id="XP_003064889.1">
    <property type="nucleotide sequence ID" value="XM_003064843.1"/>
</dbReference>
<evidence type="ECO:0000313" key="3">
    <source>
        <dbReference type="Proteomes" id="UP000001876"/>
    </source>
</evidence>
<keyword evidence="3" id="KW-1185">Reference proteome</keyword>
<dbReference type="KEGG" id="mpp:MICPUCDRAFT_54865"/>
<dbReference type="OMA" id="FERRRAC"/>
<organism evidence="3">
    <name type="scientific">Micromonas pusilla (strain CCMP1545)</name>
    <name type="common">Picoplanktonic green alga</name>
    <dbReference type="NCBI Taxonomy" id="564608"/>
    <lineage>
        <taxon>Eukaryota</taxon>
        <taxon>Viridiplantae</taxon>
        <taxon>Chlorophyta</taxon>
        <taxon>Mamiellophyceae</taxon>
        <taxon>Mamiellales</taxon>
        <taxon>Mamiellaceae</taxon>
        <taxon>Micromonas</taxon>
    </lineage>
</organism>
<dbReference type="GeneID" id="9690390"/>
<dbReference type="AlphaFoldDB" id="C1NAE2"/>
<dbReference type="OrthoDB" id="2326236at2759"/>
<accession>C1NAE2</accession>
<dbReference type="eggNOG" id="ENOG502R73R">
    <property type="taxonomic scope" value="Eukaryota"/>
</dbReference>
<dbReference type="STRING" id="564608.C1NAE2"/>